<reference evidence="3" key="1">
    <citation type="journal article" date="2015" name="PLoS Genet.">
        <title>Genome Sequence and Transcriptome Analyses of Chrysochromulina tobin: Metabolic Tools for Enhanced Algal Fitness in the Prominent Order Prymnesiales (Haptophyceae).</title>
        <authorList>
            <person name="Hovde B.T."/>
            <person name="Deodato C.R."/>
            <person name="Hunsperger H.M."/>
            <person name="Ryken S.A."/>
            <person name="Yost W."/>
            <person name="Jha R.K."/>
            <person name="Patterson J."/>
            <person name="Monnat R.J. Jr."/>
            <person name="Barlow S.B."/>
            <person name="Starkenburg S.R."/>
            <person name="Cattolico R.A."/>
        </authorList>
    </citation>
    <scope>NUCLEOTIDE SEQUENCE</scope>
    <source>
        <strain evidence="3">CCMP291</strain>
    </source>
</reference>
<name>A0A0M0JXL0_9EUKA</name>
<evidence type="ECO:0000313" key="3">
    <source>
        <dbReference type="Proteomes" id="UP000037460"/>
    </source>
</evidence>
<sequence length="170" mass="19630">MRTSSTLTFDRHISEFMSLFLDPTLNREWNQRMSSQHVVQDALHGEIVHQTYGLPWPLKSRELLMRCTNDVARGTQSVTARCASVHTDRVPISSERVRMEIIGSMWKFDSLPLERTRITVELAISENFTVGVPSFIVDYVQKHSLTESMRNFERATTRLHLARRAQNGAR</sequence>
<organism evidence="2 3">
    <name type="scientific">Chrysochromulina tobinii</name>
    <dbReference type="NCBI Taxonomy" id="1460289"/>
    <lineage>
        <taxon>Eukaryota</taxon>
        <taxon>Haptista</taxon>
        <taxon>Haptophyta</taxon>
        <taxon>Prymnesiophyceae</taxon>
        <taxon>Prymnesiales</taxon>
        <taxon>Chrysochromulinaceae</taxon>
        <taxon>Chrysochromulina</taxon>
    </lineage>
</organism>
<dbReference type="InterPro" id="IPR023393">
    <property type="entry name" value="START-like_dom_sf"/>
</dbReference>
<comment type="caution">
    <text evidence="2">The sequence shown here is derived from an EMBL/GenBank/DDBJ whole genome shotgun (WGS) entry which is preliminary data.</text>
</comment>
<dbReference type="InterPro" id="IPR051213">
    <property type="entry name" value="START_lipid_transfer"/>
</dbReference>
<proteinExistence type="predicted"/>
<dbReference type="PANTHER" id="PTHR19308">
    <property type="entry name" value="PHOSPHATIDYLCHOLINE TRANSFER PROTEIN"/>
    <property type="match status" value="1"/>
</dbReference>
<dbReference type="EMBL" id="JWZX01002043">
    <property type="protein sequence ID" value="KOO31304.1"/>
    <property type="molecule type" value="Genomic_DNA"/>
</dbReference>
<dbReference type="AlphaFoldDB" id="A0A0M0JXL0"/>
<dbReference type="GO" id="GO:0008289">
    <property type="term" value="F:lipid binding"/>
    <property type="evidence" value="ECO:0007669"/>
    <property type="project" value="InterPro"/>
</dbReference>
<dbReference type="Gene3D" id="3.30.530.20">
    <property type="match status" value="1"/>
</dbReference>
<protein>
    <submittedName>
        <fullName evidence="2">Lipid-binding start</fullName>
    </submittedName>
</protein>
<gene>
    <name evidence="2" type="ORF">Ctob_006859</name>
</gene>
<dbReference type="InterPro" id="IPR002913">
    <property type="entry name" value="START_lipid-bd_dom"/>
</dbReference>
<evidence type="ECO:0000313" key="2">
    <source>
        <dbReference type="EMBL" id="KOO31304.1"/>
    </source>
</evidence>
<dbReference type="PROSITE" id="PS50848">
    <property type="entry name" value="START"/>
    <property type="match status" value="1"/>
</dbReference>
<dbReference type="Proteomes" id="UP000037460">
    <property type="component" value="Unassembled WGS sequence"/>
</dbReference>
<keyword evidence="3" id="KW-1185">Reference proteome</keyword>
<evidence type="ECO:0000259" key="1">
    <source>
        <dbReference type="PROSITE" id="PS50848"/>
    </source>
</evidence>
<dbReference type="SUPFAM" id="SSF55961">
    <property type="entry name" value="Bet v1-like"/>
    <property type="match status" value="1"/>
</dbReference>
<dbReference type="GO" id="GO:0005737">
    <property type="term" value="C:cytoplasm"/>
    <property type="evidence" value="ECO:0007669"/>
    <property type="project" value="UniProtKB-ARBA"/>
</dbReference>
<accession>A0A0M0JXL0</accession>
<feature type="domain" description="START" evidence="1">
    <location>
        <begin position="1"/>
        <end position="161"/>
    </location>
</feature>
<dbReference type="PANTHER" id="PTHR19308:SF39">
    <property type="entry name" value="PHOSPHATIDYLCHOLINE TRANSFER PROTEIN"/>
    <property type="match status" value="1"/>
</dbReference>